<dbReference type="CDD" id="cd06170">
    <property type="entry name" value="LuxR_C_like"/>
    <property type="match status" value="1"/>
</dbReference>
<reference evidence="5 6" key="1">
    <citation type="submission" date="2017-10" db="EMBL/GenBank/DDBJ databases">
        <title>Draft genome of two endophytic bacteria isolated from 'guarana' Paullinia cupana (Mart.) Ducke.</title>
        <authorList>
            <person name="Siqueira K.A."/>
            <person name="Liotti R.G."/>
            <person name="Mendes T.A."/>
            <person name="Soares M.A."/>
        </authorList>
    </citation>
    <scope>NUCLEOTIDE SEQUENCE [LARGE SCALE GENOMIC DNA]</scope>
    <source>
        <strain evidence="5 6">342</strain>
    </source>
</reference>
<dbReference type="PRINTS" id="PR00038">
    <property type="entry name" value="HTHLUXR"/>
</dbReference>
<dbReference type="PROSITE" id="PS50043">
    <property type="entry name" value="HTH_LUXR_2"/>
    <property type="match status" value="1"/>
</dbReference>
<evidence type="ECO:0000256" key="2">
    <source>
        <dbReference type="ARBA" id="ARBA00023125"/>
    </source>
</evidence>
<evidence type="ECO:0000256" key="1">
    <source>
        <dbReference type="ARBA" id="ARBA00023015"/>
    </source>
</evidence>
<accession>A0A2S9I5U7</accession>
<evidence type="ECO:0000313" key="5">
    <source>
        <dbReference type="EMBL" id="PRD13177.1"/>
    </source>
</evidence>
<dbReference type="InterPro" id="IPR000792">
    <property type="entry name" value="Tscrpt_reg_LuxR_C"/>
</dbReference>
<dbReference type="Pfam" id="PF00196">
    <property type="entry name" value="GerE"/>
    <property type="match status" value="1"/>
</dbReference>
<dbReference type="GO" id="GO:0006355">
    <property type="term" value="P:regulation of DNA-templated transcription"/>
    <property type="evidence" value="ECO:0007669"/>
    <property type="project" value="InterPro"/>
</dbReference>
<keyword evidence="2" id="KW-0238">DNA-binding</keyword>
<sequence length="173" mass="20017">MELKSGIKPSRNVLSHDQYFILGLLELLGTDFIEAFYQVVDLDFNDINECKDLPASRKKTVAFASSDLAYYNSELYKEVAVLDKGSSLKEIISFFASENTPGNYHIKFNLTHREKQMLNMLRKGESNKEIALKLGVKLKTIYSHRRNLMMKLGCENRIMFHKLFLKNRLITSE</sequence>
<dbReference type="PROSITE" id="PS00622">
    <property type="entry name" value="HTH_LUXR_1"/>
    <property type="match status" value="1"/>
</dbReference>
<dbReference type="InterPro" id="IPR016032">
    <property type="entry name" value="Sig_transdc_resp-reg_C-effctor"/>
</dbReference>
<evidence type="ECO:0000259" key="4">
    <source>
        <dbReference type="PROSITE" id="PS50043"/>
    </source>
</evidence>
<dbReference type="AlphaFoldDB" id="A0A2S9I5U7"/>
<protein>
    <submittedName>
        <fullName evidence="5">Helix-turn-helix transcriptional regulator</fullName>
    </submittedName>
</protein>
<keyword evidence="6" id="KW-1185">Reference proteome</keyword>
<dbReference type="PANTHER" id="PTHR44688">
    <property type="entry name" value="DNA-BINDING TRANSCRIPTIONAL ACTIVATOR DEVR_DOSR"/>
    <property type="match status" value="1"/>
</dbReference>
<proteinExistence type="predicted"/>
<comment type="caution">
    <text evidence="5">The sequence shown here is derived from an EMBL/GenBank/DDBJ whole genome shotgun (WGS) entry which is preliminary data.</text>
</comment>
<name>A0A2S9I5U7_9GAMM</name>
<dbReference type="OrthoDB" id="6505015at2"/>
<gene>
    <name evidence="5" type="ORF">CQW29_23050</name>
</gene>
<dbReference type="Proteomes" id="UP000239181">
    <property type="component" value="Unassembled WGS sequence"/>
</dbReference>
<feature type="domain" description="HTH luxR-type" evidence="4">
    <location>
        <begin position="103"/>
        <end position="168"/>
    </location>
</feature>
<dbReference type="EMBL" id="PDET01000022">
    <property type="protein sequence ID" value="PRD13177.1"/>
    <property type="molecule type" value="Genomic_DNA"/>
</dbReference>
<keyword evidence="3" id="KW-0804">Transcription</keyword>
<evidence type="ECO:0000313" key="6">
    <source>
        <dbReference type="Proteomes" id="UP000239181"/>
    </source>
</evidence>
<keyword evidence="1" id="KW-0805">Transcription regulation</keyword>
<dbReference type="InterPro" id="IPR036388">
    <property type="entry name" value="WH-like_DNA-bd_sf"/>
</dbReference>
<dbReference type="PANTHER" id="PTHR44688:SF16">
    <property type="entry name" value="DNA-BINDING TRANSCRIPTIONAL ACTIVATOR DEVR_DOSR"/>
    <property type="match status" value="1"/>
</dbReference>
<organism evidence="5 6">
    <name type="scientific">Pantoea coffeiphila</name>
    <dbReference type="NCBI Taxonomy" id="1465635"/>
    <lineage>
        <taxon>Bacteria</taxon>
        <taxon>Pseudomonadati</taxon>
        <taxon>Pseudomonadota</taxon>
        <taxon>Gammaproteobacteria</taxon>
        <taxon>Enterobacterales</taxon>
        <taxon>Erwiniaceae</taxon>
        <taxon>Pantoea</taxon>
    </lineage>
</organism>
<dbReference type="SUPFAM" id="SSF46894">
    <property type="entry name" value="C-terminal effector domain of the bipartite response regulators"/>
    <property type="match status" value="1"/>
</dbReference>
<dbReference type="Gene3D" id="1.10.10.10">
    <property type="entry name" value="Winged helix-like DNA-binding domain superfamily/Winged helix DNA-binding domain"/>
    <property type="match status" value="1"/>
</dbReference>
<dbReference type="SMART" id="SM00421">
    <property type="entry name" value="HTH_LUXR"/>
    <property type="match status" value="1"/>
</dbReference>
<dbReference type="GO" id="GO:0003677">
    <property type="term" value="F:DNA binding"/>
    <property type="evidence" value="ECO:0007669"/>
    <property type="project" value="UniProtKB-KW"/>
</dbReference>
<evidence type="ECO:0000256" key="3">
    <source>
        <dbReference type="ARBA" id="ARBA00023163"/>
    </source>
</evidence>